<name>W2SXL7_NECAM</name>
<evidence type="ECO:0000313" key="2">
    <source>
        <dbReference type="EMBL" id="ETN74375.1"/>
    </source>
</evidence>
<dbReference type="EMBL" id="KI660365">
    <property type="protein sequence ID" value="ETN74375.1"/>
    <property type="molecule type" value="Genomic_DNA"/>
</dbReference>
<dbReference type="Gene3D" id="2.130.10.10">
    <property type="entry name" value="YVTN repeat-like/Quinoprotein amine dehydrogenase"/>
    <property type="match status" value="1"/>
</dbReference>
<reference evidence="3" key="1">
    <citation type="journal article" date="2014" name="Nat. Genet.">
        <title>Genome of the human hookworm Necator americanus.</title>
        <authorList>
            <person name="Tang Y.T."/>
            <person name="Gao X."/>
            <person name="Rosa B.A."/>
            <person name="Abubucker S."/>
            <person name="Hallsworth-Pepin K."/>
            <person name="Martin J."/>
            <person name="Tyagi R."/>
            <person name="Heizer E."/>
            <person name="Zhang X."/>
            <person name="Bhonagiri-Palsikar V."/>
            <person name="Minx P."/>
            <person name="Warren W.C."/>
            <person name="Wang Q."/>
            <person name="Zhan B."/>
            <person name="Hotez P.J."/>
            <person name="Sternberg P.W."/>
            <person name="Dougall A."/>
            <person name="Gaze S.T."/>
            <person name="Mulvenna J."/>
            <person name="Sotillo J."/>
            <person name="Ranganathan S."/>
            <person name="Rabelo E.M."/>
            <person name="Wilson R.K."/>
            <person name="Felgner P.L."/>
            <person name="Bethony J."/>
            <person name="Hawdon J.M."/>
            <person name="Gasser R.B."/>
            <person name="Loukas A."/>
            <person name="Mitreva M."/>
        </authorList>
    </citation>
    <scope>NUCLEOTIDE SEQUENCE [LARGE SCALE GENOMIC DNA]</scope>
</reference>
<keyword evidence="3" id="KW-1185">Reference proteome</keyword>
<dbReference type="KEGG" id="nai:NECAME_04054"/>
<accession>W2SXL7</accession>
<feature type="region of interest" description="Disordered" evidence="1">
    <location>
        <begin position="313"/>
        <end position="465"/>
    </location>
</feature>
<dbReference type="AlphaFoldDB" id="W2SXL7"/>
<feature type="compositionally biased region" description="Basic and acidic residues" evidence="1">
    <location>
        <begin position="437"/>
        <end position="465"/>
    </location>
</feature>
<evidence type="ECO:0000313" key="3">
    <source>
        <dbReference type="Proteomes" id="UP000053676"/>
    </source>
</evidence>
<dbReference type="SUPFAM" id="SSF101898">
    <property type="entry name" value="NHL repeat"/>
    <property type="match status" value="1"/>
</dbReference>
<dbReference type="STRING" id="51031.W2SXL7"/>
<protein>
    <submittedName>
        <fullName evidence="2">Uncharacterized protein</fullName>
    </submittedName>
</protein>
<feature type="compositionally biased region" description="Basic and acidic residues" evidence="1">
    <location>
        <begin position="412"/>
        <end position="426"/>
    </location>
</feature>
<feature type="compositionally biased region" description="Basic and acidic residues" evidence="1">
    <location>
        <begin position="339"/>
        <end position="400"/>
    </location>
</feature>
<dbReference type="InterPro" id="IPR015943">
    <property type="entry name" value="WD40/YVTN_repeat-like_dom_sf"/>
</dbReference>
<evidence type="ECO:0000256" key="1">
    <source>
        <dbReference type="SAM" id="MobiDB-lite"/>
    </source>
</evidence>
<dbReference type="OrthoDB" id="5837159at2759"/>
<proteinExistence type="predicted"/>
<sequence length="465" mass="52196">MAEPKSDTSDLQRFDEMWLHLTPRGATVPYNVCHDSEGNVWVATKGGLFKFDGNRRTTIWERKNMFPKKMAPFPQVAFHDRKIIYTCAEDKDRTTELRFFTLSGEMTHEQFIDVISLTIADNGDMYISKQPTGSSSIIYRASMDTPLAWEEVVESSADAFYTLCALNNDTLVAAMSTRPLNMYSKQRMVLVDTKAGKIKASFSKEGKQGSDIFFPRAIRKYGEDIVVMDKSGRFMCFSVKGEYKGLLAEIDAYLANGFCIKDGAALMALSGVVLDQIAVDAMLQSLFVILYMMIPAIASSLICAKKPKMESSSSASAEKKERPSRKFAPALQPKRIALTRKEGKSDELAKKGSKDDKEKEGDAKAKPMEQMRDCFQKYGDMKQKEEEEHDGAKERVEQNKKVIVGSGSADSKQSKESEKQQEKVGEENNSSNVPNDGHVEKRLREEKKGSNEKEENDKKDVKTKS</sequence>
<organism evidence="2 3">
    <name type="scientific">Necator americanus</name>
    <name type="common">Human hookworm</name>
    <dbReference type="NCBI Taxonomy" id="51031"/>
    <lineage>
        <taxon>Eukaryota</taxon>
        <taxon>Metazoa</taxon>
        <taxon>Ecdysozoa</taxon>
        <taxon>Nematoda</taxon>
        <taxon>Chromadorea</taxon>
        <taxon>Rhabditida</taxon>
        <taxon>Rhabditina</taxon>
        <taxon>Rhabditomorpha</taxon>
        <taxon>Strongyloidea</taxon>
        <taxon>Ancylostomatidae</taxon>
        <taxon>Bunostominae</taxon>
        <taxon>Necator</taxon>
    </lineage>
</organism>
<gene>
    <name evidence="2" type="ORF">NECAME_04054</name>
</gene>
<dbReference type="Proteomes" id="UP000053676">
    <property type="component" value="Unassembled WGS sequence"/>
</dbReference>